<evidence type="ECO:0000313" key="1">
    <source>
        <dbReference type="EMBL" id="OON24028.1"/>
    </source>
</evidence>
<dbReference type="AlphaFoldDB" id="A0A1S8XBD3"/>
<proteinExistence type="predicted"/>
<gene>
    <name evidence="1" type="ORF">X801_00059</name>
</gene>
<sequence length="302" mass="34948">IKQSIQSRWSILCTSEIRCSGRVFRESAETADFSVLLYYPSNHNFKYCPDMHNKTTHITLVRVLSEWVSGTEGGNASAKLTAVLFELHLERTNWTVIPFIGSRMYLSLRAEVTHQLEQIMRIQKVHLTLLHFEFSGFVQEDTGAIVALFQLFFDPLKITLREVVEQLQSGLAAIHSIHVAYDRNIPFYTVWTLKMTFEKNQLGQTVPEETQDKQELDSRISIFMHFAVNRCHLWEVVDHMDYKILLNTPSLTNVEYTLKVNRTKLMLELRLSANHFLHCLNGGLNSETNNWRMVTSIRAVSI</sequence>
<feature type="non-terminal residue" evidence="1">
    <location>
        <position position="1"/>
    </location>
</feature>
<organism evidence="1 2">
    <name type="scientific">Opisthorchis viverrini</name>
    <name type="common">Southeast Asian liver fluke</name>
    <dbReference type="NCBI Taxonomy" id="6198"/>
    <lineage>
        <taxon>Eukaryota</taxon>
        <taxon>Metazoa</taxon>
        <taxon>Spiralia</taxon>
        <taxon>Lophotrochozoa</taxon>
        <taxon>Platyhelminthes</taxon>
        <taxon>Trematoda</taxon>
        <taxon>Digenea</taxon>
        <taxon>Opisthorchiida</taxon>
        <taxon>Opisthorchiata</taxon>
        <taxon>Opisthorchiidae</taxon>
        <taxon>Opisthorchis</taxon>
    </lineage>
</organism>
<accession>A0A1S8XBD3</accession>
<evidence type="ECO:0000313" key="2">
    <source>
        <dbReference type="Proteomes" id="UP000243686"/>
    </source>
</evidence>
<name>A0A1S8XBD3_OPIVI</name>
<keyword evidence="2" id="KW-1185">Reference proteome</keyword>
<reference evidence="1 2" key="1">
    <citation type="submission" date="2015-03" db="EMBL/GenBank/DDBJ databases">
        <title>Draft genome of the nematode, Opisthorchis viverrini.</title>
        <authorList>
            <person name="Mitreva M."/>
        </authorList>
    </citation>
    <scope>NUCLEOTIDE SEQUENCE [LARGE SCALE GENOMIC DNA]</scope>
    <source>
        <strain evidence="1">Khon Kaen</strain>
    </source>
</reference>
<dbReference type="EMBL" id="KV891460">
    <property type="protein sequence ID" value="OON24028.1"/>
    <property type="molecule type" value="Genomic_DNA"/>
</dbReference>
<feature type="non-terminal residue" evidence="1">
    <location>
        <position position="302"/>
    </location>
</feature>
<protein>
    <submittedName>
        <fullName evidence="1">Uncharacterized protein</fullName>
    </submittedName>
</protein>
<dbReference type="Proteomes" id="UP000243686">
    <property type="component" value="Unassembled WGS sequence"/>
</dbReference>